<dbReference type="PROSITE" id="PS51257">
    <property type="entry name" value="PROKAR_LIPOPROTEIN"/>
    <property type="match status" value="1"/>
</dbReference>
<evidence type="ECO:0000313" key="3">
    <source>
        <dbReference type="EMBL" id="GAO98409.1"/>
    </source>
</evidence>
<proteinExistence type="predicted"/>
<feature type="signal peptide" evidence="2">
    <location>
        <begin position="1"/>
        <end position="21"/>
    </location>
</feature>
<organism evidence="3 4">
    <name type="scientific">Caedimonas varicaedens</name>
    <dbReference type="NCBI Taxonomy" id="1629334"/>
    <lineage>
        <taxon>Bacteria</taxon>
        <taxon>Pseudomonadati</taxon>
        <taxon>Pseudomonadota</taxon>
        <taxon>Alphaproteobacteria</taxon>
        <taxon>Holosporales</taxon>
        <taxon>Caedimonadaceae</taxon>
        <taxon>Caedimonas</taxon>
    </lineage>
</organism>
<keyword evidence="4" id="KW-1185">Reference proteome</keyword>
<sequence precursor="true">MTSNKLLVAVAFLASFSLVSCGEKKKEENKATEAASAPAAPAEAPAAPAEAPAAPAEAPAAPAEAPK</sequence>
<protein>
    <recommendedName>
        <fullName evidence="5">Lipoprotein</fullName>
    </recommendedName>
</protein>
<evidence type="ECO:0000256" key="2">
    <source>
        <dbReference type="SAM" id="SignalP"/>
    </source>
</evidence>
<dbReference type="AlphaFoldDB" id="A0A0K8MEV6"/>
<evidence type="ECO:0008006" key="5">
    <source>
        <dbReference type="Google" id="ProtNLM"/>
    </source>
</evidence>
<name>A0A0K8MEV6_9PROT</name>
<dbReference type="EMBL" id="BBVC01000056">
    <property type="protein sequence ID" value="GAO98409.1"/>
    <property type="molecule type" value="Genomic_DNA"/>
</dbReference>
<reference evidence="3 4" key="1">
    <citation type="submission" date="2015-03" db="EMBL/GenBank/DDBJ databases">
        <title>Caedibacter varicaedens, whole genome shotgun sequence.</title>
        <authorList>
            <person name="Suzuki H."/>
            <person name="Dapper A.L."/>
            <person name="Gibson A.K."/>
            <person name="Jackson C."/>
            <person name="Lee H."/>
            <person name="Pejaver V.R."/>
            <person name="Doak T."/>
            <person name="Lynch M."/>
        </authorList>
    </citation>
    <scope>NUCLEOTIDE SEQUENCE [LARGE SCALE GENOMIC DNA]</scope>
</reference>
<gene>
    <name evidence="3" type="ORF">Cva_01066</name>
</gene>
<dbReference type="Proteomes" id="UP000036771">
    <property type="component" value="Unassembled WGS sequence"/>
</dbReference>
<feature type="region of interest" description="Disordered" evidence="1">
    <location>
        <begin position="23"/>
        <end position="67"/>
    </location>
</feature>
<feature type="compositionally biased region" description="Low complexity" evidence="1">
    <location>
        <begin position="32"/>
        <end position="67"/>
    </location>
</feature>
<evidence type="ECO:0000313" key="4">
    <source>
        <dbReference type="Proteomes" id="UP000036771"/>
    </source>
</evidence>
<keyword evidence="2" id="KW-0732">Signal</keyword>
<feature type="chain" id="PRO_5005512719" description="Lipoprotein" evidence="2">
    <location>
        <begin position="22"/>
        <end position="67"/>
    </location>
</feature>
<evidence type="ECO:0000256" key="1">
    <source>
        <dbReference type="SAM" id="MobiDB-lite"/>
    </source>
</evidence>
<comment type="caution">
    <text evidence="3">The sequence shown here is derived from an EMBL/GenBank/DDBJ whole genome shotgun (WGS) entry which is preliminary data.</text>
</comment>
<accession>A0A0K8MEV6</accession>